<keyword evidence="2" id="KW-0812">Transmembrane</keyword>
<dbReference type="EMBL" id="MFLD01000044">
    <property type="protein sequence ID" value="OGG58187.1"/>
    <property type="molecule type" value="Genomic_DNA"/>
</dbReference>
<feature type="transmembrane region" description="Helical" evidence="2">
    <location>
        <begin position="28"/>
        <end position="49"/>
    </location>
</feature>
<keyword evidence="2" id="KW-1133">Transmembrane helix</keyword>
<keyword evidence="2" id="KW-0472">Membrane</keyword>
<evidence type="ECO:0000256" key="2">
    <source>
        <dbReference type="SAM" id="Phobius"/>
    </source>
</evidence>
<name>A0A1F6DA43_9BACT</name>
<feature type="compositionally biased region" description="Basic and acidic residues" evidence="1">
    <location>
        <begin position="106"/>
        <end position="124"/>
    </location>
</feature>
<feature type="region of interest" description="Disordered" evidence="1">
    <location>
        <begin position="95"/>
        <end position="125"/>
    </location>
</feature>
<dbReference type="Proteomes" id="UP000178042">
    <property type="component" value="Unassembled WGS sequence"/>
</dbReference>
<sequence length="149" mass="15636">MKMQVVVLAVALAAGGCAENPYIRQAETRGVVWGVVGTTLVAGMLYSIFSYRQQQAAGARYVPSNPPVGAKVVACPSGVPASTICWIMPDEGVPAPAGKKASPNKWQEHGGETGNCKSEKKGEPTDASCAWAKNKAGENVWRCRNACGK</sequence>
<reference evidence="3 4" key="1">
    <citation type="journal article" date="2016" name="Nat. Commun.">
        <title>Thousands of microbial genomes shed light on interconnected biogeochemical processes in an aquifer system.</title>
        <authorList>
            <person name="Anantharaman K."/>
            <person name="Brown C.T."/>
            <person name="Hug L.A."/>
            <person name="Sharon I."/>
            <person name="Castelle C.J."/>
            <person name="Probst A.J."/>
            <person name="Thomas B.C."/>
            <person name="Singh A."/>
            <person name="Wilkins M.J."/>
            <person name="Karaoz U."/>
            <person name="Brodie E.L."/>
            <person name="Williams K.H."/>
            <person name="Hubbard S.S."/>
            <person name="Banfield J.F."/>
        </authorList>
    </citation>
    <scope>NUCLEOTIDE SEQUENCE [LARGE SCALE GENOMIC DNA]</scope>
</reference>
<dbReference type="AlphaFoldDB" id="A0A1F6DA43"/>
<evidence type="ECO:0000313" key="3">
    <source>
        <dbReference type="EMBL" id="OGG58187.1"/>
    </source>
</evidence>
<evidence type="ECO:0000256" key="1">
    <source>
        <dbReference type="SAM" id="MobiDB-lite"/>
    </source>
</evidence>
<evidence type="ECO:0000313" key="4">
    <source>
        <dbReference type="Proteomes" id="UP000178042"/>
    </source>
</evidence>
<organism evidence="3 4">
    <name type="scientific">Candidatus Kaiserbacteria bacterium RIFCSPHIGHO2_02_FULL_49_16</name>
    <dbReference type="NCBI Taxonomy" id="1798490"/>
    <lineage>
        <taxon>Bacteria</taxon>
        <taxon>Candidatus Kaiseribacteriota</taxon>
    </lineage>
</organism>
<accession>A0A1F6DA43</accession>
<gene>
    <name evidence="3" type="ORF">A3C86_00820</name>
</gene>
<protein>
    <submittedName>
        <fullName evidence="3">Uncharacterized protein</fullName>
    </submittedName>
</protein>
<dbReference type="PROSITE" id="PS51257">
    <property type="entry name" value="PROKAR_LIPOPROTEIN"/>
    <property type="match status" value="1"/>
</dbReference>
<proteinExistence type="predicted"/>
<comment type="caution">
    <text evidence="3">The sequence shown here is derived from an EMBL/GenBank/DDBJ whole genome shotgun (WGS) entry which is preliminary data.</text>
</comment>